<gene>
    <name evidence="2" type="ORF">DM035_24805</name>
</gene>
<sequence>MKNMPPKLNNIACLALSLICAIPFIGAFIGTFIVAPTLIGHSLKFGKMSAVKVLSIFFLTAIFYVAAAVTLMTNGYYLGAFAAAAAITFVGLKFFALIENGFQKPSTQVIV</sequence>
<dbReference type="EMBL" id="AAGQTM010000042">
    <property type="protein sequence ID" value="EBQ9797340.1"/>
    <property type="molecule type" value="Genomic_DNA"/>
</dbReference>
<name>A0A5U6MGW2_SALET</name>
<keyword evidence="1" id="KW-0472">Membrane</keyword>
<proteinExistence type="predicted"/>
<reference evidence="2" key="1">
    <citation type="submission" date="2018-06" db="EMBL/GenBank/DDBJ databases">
        <authorList>
            <person name="Ashton P.M."/>
            <person name="Dallman T."/>
            <person name="Nair S."/>
            <person name="De Pinna E."/>
            <person name="Peters T."/>
            <person name="Grant K."/>
        </authorList>
    </citation>
    <scope>NUCLEOTIDE SEQUENCE</scope>
    <source>
        <strain evidence="2">430336</strain>
    </source>
</reference>
<evidence type="ECO:0000256" key="1">
    <source>
        <dbReference type="SAM" id="Phobius"/>
    </source>
</evidence>
<keyword evidence="1" id="KW-0812">Transmembrane</keyword>
<feature type="transmembrane region" description="Helical" evidence="1">
    <location>
        <begin position="51"/>
        <end position="71"/>
    </location>
</feature>
<dbReference type="AlphaFoldDB" id="A0A5U6MGW2"/>
<accession>A0A5U6MGW2</accession>
<organism evidence="2">
    <name type="scientific">Salmonella enterica subsp. enterica serovar Kottbus</name>
    <dbReference type="NCBI Taxonomy" id="224727"/>
    <lineage>
        <taxon>Bacteria</taxon>
        <taxon>Pseudomonadati</taxon>
        <taxon>Pseudomonadota</taxon>
        <taxon>Gammaproteobacteria</taxon>
        <taxon>Enterobacterales</taxon>
        <taxon>Enterobacteriaceae</taxon>
        <taxon>Salmonella</taxon>
    </lineage>
</organism>
<feature type="transmembrane region" description="Helical" evidence="1">
    <location>
        <begin position="14"/>
        <end position="39"/>
    </location>
</feature>
<comment type="caution">
    <text evidence="2">The sequence shown here is derived from an EMBL/GenBank/DDBJ whole genome shotgun (WGS) entry which is preliminary data.</text>
</comment>
<protein>
    <submittedName>
        <fullName evidence="2">Uncharacterized protein</fullName>
    </submittedName>
</protein>
<feature type="transmembrane region" description="Helical" evidence="1">
    <location>
        <begin position="77"/>
        <end position="98"/>
    </location>
</feature>
<keyword evidence="1" id="KW-1133">Transmembrane helix</keyword>
<evidence type="ECO:0000313" key="2">
    <source>
        <dbReference type="EMBL" id="EBQ9797340.1"/>
    </source>
</evidence>